<feature type="transmembrane region" description="Helical" evidence="12">
    <location>
        <begin position="91"/>
        <end position="118"/>
    </location>
</feature>
<dbReference type="GO" id="GO:0048038">
    <property type="term" value="F:quinone binding"/>
    <property type="evidence" value="ECO:0007669"/>
    <property type="project" value="UniProtKB-KW"/>
</dbReference>
<evidence type="ECO:0000313" key="14">
    <source>
        <dbReference type="EMBL" id="RUS89762.1"/>
    </source>
</evidence>
<comment type="caution">
    <text evidence="14">The sequence shown here is derived from an EMBL/GenBank/DDBJ whole genome shotgun (WGS) entry which is preliminary data.</text>
</comment>
<dbReference type="Proteomes" id="UP000271974">
    <property type="component" value="Unassembled WGS sequence"/>
</dbReference>
<dbReference type="GO" id="GO:0047057">
    <property type="term" value="F:vitamin-K-epoxide reductase (warfarin-sensitive) activity"/>
    <property type="evidence" value="ECO:0007669"/>
    <property type="project" value="UniProtKB-EC"/>
</dbReference>
<dbReference type="InterPro" id="IPR012932">
    <property type="entry name" value="VKOR"/>
</dbReference>
<dbReference type="Pfam" id="PF07884">
    <property type="entry name" value="VKOR"/>
    <property type="match status" value="1"/>
</dbReference>
<evidence type="ECO:0000256" key="10">
    <source>
        <dbReference type="ARBA" id="ARBA00023157"/>
    </source>
</evidence>
<evidence type="ECO:0000256" key="4">
    <source>
        <dbReference type="ARBA" id="ARBA00022692"/>
    </source>
</evidence>
<proteinExistence type="inferred from homology"/>
<dbReference type="AlphaFoldDB" id="A0A433U7H8"/>
<name>A0A433U7H8_ELYCH</name>
<dbReference type="Gene3D" id="1.20.1440.130">
    <property type="entry name" value="VKOR domain"/>
    <property type="match status" value="1"/>
</dbReference>
<evidence type="ECO:0000256" key="3">
    <source>
        <dbReference type="ARBA" id="ARBA00012278"/>
    </source>
</evidence>
<gene>
    <name evidence="14" type="ORF">EGW08_002465</name>
</gene>
<keyword evidence="10" id="KW-1015">Disulfide bond</keyword>
<evidence type="ECO:0000256" key="1">
    <source>
        <dbReference type="ARBA" id="ARBA00004477"/>
    </source>
</evidence>
<evidence type="ECO:0000256" key="5">
    <source>
        <dbReference type="ARBA" id="ARBA00022719"/>
    </source>
</evidence>
<accession>A0A433U7H8</accession>
<keyword evidence="7 12" id="KW-1133">Transmembrane helix</keyword>
<dbReference type="OrthoDB" id="17010at2759"/>
<dbReference type="InterPro" id="IPR042406">
    <property type="entry name" value="VKORC1/VKORC1L1"/>
</dbReference>
<dbReference type="STRING" id="188477.A0A433U7H8"/>
<evidence type="ECO:0000256" key="12">
    <source>
        <dbReference type="SAM" id="Phobius"/>
    </source>
</evidence>
<keyword evidence="9 12" id="KW-0472">Membrane</keyword>
<comment type="similarity">
    <text evidence="2">Belongs to the VKOR family.</text>
</comment>
<keyword evidence="4 12" id="KW-0812">Transmembrane</keyword>
<dbReference type="GO" id="GO:0042373">
    <property type="term" value="P:vitamin K metabolic process"/>
    <property type="evidence" value="ECO:0007669"/>
    <property type="project" value="InterPro"/>
</dbReference>
<comment type="subcellular location">
    <subcellularLocation>
        <location evidence="1">Endoplasmic reticulum membrane</location>
        <topology evidence="1">Multi-pass membrane protein</topology>
    </subcellularLocation>
</comment>
<feature type="transmembrane region" description="Helical" evidence="12">
    <location>
        <begin position="124"/>
        <end position="153"/>
    </location>
</feature>
<dbReference type="PANTHER" id="PTHR14519">
    <property type="entry name" value="VITAMIN K EPOXIDE REDUCTASE COMPLEX, SUBUNIT 1"/>
    <property type="match status" value="1"/>
</dbReference>
<evidence type="ECO:0000256" key="9">
    <source>
        <dbReference type="ARBA" id="ARBA00023136"/>
    </source>
</evidence>
<dbReference type="EMBL" id="RQTK01000048">
    <property type="protein sequence ID" value="RUS89762.1"/>
    <property type="molecule type" value="Genomic_DNA"/>
</dbReference>
<dbReference type="CDD" id="cd12917">
    <property type="entry name" value="VKOR_euk"/>
    <property type="match status" value="1"/>
</dbReference>
<keyword evidence="5" id="KW-0874">Quinone</keyword>
<evidence type="ECO:0000313" key="15">
    <source>
        <dbReference type="Proteomes" id="UP000271974"/>
    </source>
</evidence>
<evidence type="ECO:0000256" key="2">
    <source>
        <dbReference type="ARBA" id="ARBA00006214"/>
    </source>
</evidence>
<keyword evidence="11" id="KW-0676">Redox-active center</keyword>
<dbReference type="PANTHER" id="PTHR14519:SF8">
    <property type="entry name" value="VITAMIN K EPOXIDE REDUCTASE COMPLEX SUBUNIT 1"/>
    <property type="match status" value="1"/>
</dbReference>
<reference evidence="14 15" key="1">
    <citation type="submission" date="2019-01" db="EMBL/GenBank/DDBJ databases">
        <title>A draft genome assembly of the solar-powered sea slug Elysia chlorotica.</title>
        <authorList>
            <person name="Cai H."/>
            <person name="Li Q."/>
            <person name="Fang X."/>
            <person name="Li J."/>
            <person name="Curtis N.E."/>
            <person name="Altenburger A."/>
            <person name="Shibata T."/>
            <person name="Feng M."/>
            <person name="Maeda T."/>
            <person name="Schwartz J.A."/>
            <person name="Shigenobu S."/>
            <person name="Lundholm N."/>
            <person name="Nishiyama T."/>
            <person name="Yang H."/>
            <person name="Hasebe M."/>
            <person name="Li S."/>
            <person name="Pierce S.K."/>
            <person name="Wang J."/>
        </authorList>
    </citation>
    <scope>NUCLEOTIDE SEQUENCE [LARGE SCALE GENOMIC DNA]</scope>
    <source>
        <strain evidence="14">EC2010</strain>
        <tissue evidence="14">Whole organism of an adult</tissue>
    </source>
</reference>
<dbReference type="GO" id="GO:0005789">
    <property type="term" value="C:endoplasmic reticulum membrane"/>
    <property type="evidence" value="ECO:0007669"/>
    <property type="project" value="UniProtKB-SubCell"/>
</dbReference>
<evidence type="ECO:0000259" key="13">
    <source>
        <dbReference type="SMART" id="SM00756"/>
    </source>
</evidence>
<evidence type="ECO:0000256" key="7">
    <source>
        <dbReference type="ARBA" id="ARBA00022989"/>
    </source>
</evidence>
<evidence type="ECO:0000256" key="8">
    <source>
        <dbReference type="ARBA" id="ARBA00023002"/>
    </source>
</evidence>
<evidence type="ECO:0000256" key="6">
    <source>
        <dbReference type="ARBA" id="ARBA00022824"/>
    </source>
</evidence>
<keyword evidence="8" id="KW-0560">Oxidoreductase</keyword>
<organism evidence="14 15">
    <name type="scientific">Elysia chlorotica</name>
    <name type="common">Eastern emerald elysia</name>
    <name type="synonym">Sea slug</name>
    <dbReference type="NCBI Taxonomy" id="188477"/>
    <lineage>
        <taxon>Eukaryota</taxon>
        <taxon>Metazoa</taxon>
        <taxon>Spiralia</taxon>
        <taxon>Lophotrochozoa</taxon>
        <taxon>Mollusca</taxon>
        <taxon>Gastropoda</taxon>
        <taxon>Heterobranchia</taxon>
        <taxon>Euthyneura</taxon>
        <taxon>Panpulmonata</taxon>
        <taxon>Sacoglossa</taxon>
        <taxon>Placobranchoidea</taxon>
        <taxon>Plakobranchidae</taxon>
        <taxon>Elysia</taxon>
    </lineage>
</organism>
<feature type="domain" description="Vitamin K epoxide reductase" evidence="13">
    <location>
        <begin position="10"/>
        <end position="158"/>
    </location>
</feature>
<evidence type="ECO:0000256" key="11">
    <source>
        <dbReference type="ARBA" id="ARBA00023284"/>
    </source>
</evidence>
<keyword evidence="6" id="KW-0256">Endoplasmic reticulum</keyword>
<dbReference type="SMART" id="SM00756">
    <property type="entry name" value="VKc"/>
    <property type="match status" value="1"/>
</dbReference>
<keyword evidence="15" id="KW-1185">Reference proteome</keyword>
<dbReference type="EC" id="1.17.4.4" evidence="3"/>
<dbReference type="InterPro" id="IPR038354">
    <property type="entry name" value="VKOR_sf"/>
</dbReference>
<feature type="transmembrane region" description="Helical" evidence="12">
    <location>
        <begin position="12"/>
        <end position="34"/>
    </location>
</feature>
<protein>
    <recommendedName>
        <fullName evidence="3">vitamin-K-epoxide reductase (warfarin-sensitive)</fullName>
        <ecNumber evidence="3">1.17.4.4</ecNumber>
    </recommendedName>
</protein>
<sequence length="174" mass="19232">MASSTTVPASRAVRNATLFLCLLGMCISVFAMYIEILKEKNPNYVALCDINSYITCSRVLTSRYSKGFGLVEKIFSKTSLLNQPNSVYGMAFYTFMATLAVSSSSSSAVVQTIAGIVANLGSVYLGYILFFILQDFCVVCVSLYVVNFFLLVISVMKLRRTVNNEIQASKKKRK</sequence>